<proteinExistence type="predicted"/>
<name>A0A9Q8QMG3_9HYPO</name>
<dbReference type="EMBL" id="CP086360">
    <property type="protein sequence ID" value="UNI21912.1"/>
    <property type="molecule type" value="Genomic_DNA"/>
</dbReference>
<dbReference type="GeneID" id="72069806"/>
<dbReference type="RefSeq" id="XP_047845393.1">
    <property type="nucleotide sequence ID" value="XM_047989393.1"/>
</dbReference>
<feature type="compositionally biased region" description="Basic residues" evidence="1">
    <location>
        <begin position="61"/>
        <end position="80"/>
    </location>
</feature>
<dbReference type="OrthoDB" id="3439820at2759"/>
<evidence type="ECO:0000313" key="2">
    <source>
        <dbReference type="EMBL" id="UNI21912.1"/>
    </source>
</evidence>
<dbReference type="KEGG" id="ptkz:JDV02_007858"/>
<organism evidence="2 3">
    <name type="scientific">Purpureocillium takamizusanense</name>
    <dbReference type="NCBI Taxonomy" id="2060973"/>
    <lineage>
        <taxon>Eukaryota</taxon>
        <taxon>Fungi</taxon>
        <taxon>Dikarya</taxon>
        <taxon>Ascomycota</taxon>
        <taxon>Pezizomycotina</taxon>
        <taxon>Sordariomycetes</taxon>
        <taxon>Hypocreomycetidae</taxon>
        <taxon>Hypocreales</taxon>
        <taxon>Ophiocordycipitaceae</taxon>
        <taxon>Purpureocillium</taxon>
    </lineage>
</organism>
<reference evidence="2" key="1">
    <citation type="submission" date="2021-11" db="EMBL/GenBank/DDBJ databases">
        <title>Purpureocillium_takamizusanense_genome.</title>
        <authorList>
            <person name="Nguyen N.-H."/>
        </authorList>
    </citation>
    <scope>NUCLEOTIDE SEQUENCE</scope>
    <source>
        <strain evidence="2">PT3</strain>
    </source>
</reference>
<dbReference type="Proteomes" id="UP000829364">
    <property type="component" value="Chromosome 7"/>
</dbReference>
<accession>A0A9Q8QMG3</accession>
<feature type="compositionally biased region" description="Polar residues" evidence="1">
    <location>
        <begin position="112"/>
        <end position="130"/>
    </location>
</feature>
<gene>
    <name evidence="2" type="ORF">JDV02_007858</name>
</gene>
<dbReference type="AlphaFoldDB" id="A0A9Q8QMG3"/>
<sequence>MAKLGPLGDIGRKWSWAPKDDSLQRPDDDEQDRAHIPIRRDNHAGDDTTSDSVVSSTAGRRLSKTRRHIEARKEVRRQRRNLKESGDYLGVQGVNPETGQLDVLTPTESDRSSTSQDTLQKLNILRNTFRSSRHSYRTPVSQGNKEVEQGSLGGQKNKLRGLEGSPNELKDASRTVRWRRHTKQWSSAQEPDLSPIVQSQVSSIDSAGKSRLGVSVADIALTLLSRPAVPVHRHYPRCRLQYYQAHRLGISHAKCTFGYSRGLGTGNQ</sequence>
<evidence type="ECO:0000313" key="3">
    <source>
        <dbReference type="Proteomes" id="UP000829364"/>
    </source>
</evidence>
<keyword evidence="3" id="KW-1185">Reference proteome</keyword>
<feature type="region of interest" description="Disordered" evidence="1">
    <location>
        <begin position="1"/>
        <end position="170"/>
    </location>
</feature>
<evidence type="ECO:0000256" key="1">
    <source>
        <dbReference type="SAM" id="MobiDB-lite"/>
    </source>
</evidence>
<feature type="compositionally biased region" description="Basic and acidic residues" evidence="1">
    <location>
        <begin position="18"/>
        <end position="46"/>
    </location>
</feature>
<protein>
    <submittedName>
        <fullName evidence="2">Uncharacterized protein</fullName>
    </submittedName>
</protein>